<dbReference type="InterPro" id="IPR025659">
    <property type="entry name" value="Tubby-like_C"/>
</dbReference>
<dbReference type="InterPro" id="IPR038595">
    <property type="entry name" value="LOR_sf"/>
</dbReference>
<name>A0A448UZI5_9FIRM</name>
<accession>A0A448UZI5</accession>
<sequence length="163" mass="18942">MEKLYVKQKVLKITDHYPILDERENEIYHVDQDFKLIGNTVRVSDARGEEIFVVDREVFAFLPRFYVRFADGREIKLQGRLSFLRTKIDIESDDMDLAIEGDLIAKDFRIFNRDGGREIGSVDRKILAWGDTYEITVDVPEMRDVVVAVMIAVDHLIDMAENS</sequence>
<dbReference type="Pfam" id="PF04525">
    <property type="entry name" value="LOR"/>
    <property type="match status" value="1"/>
</dbReference>
<dbReference type="SUPFAM" id="SSF54518">
    <property type="entry name" value="Tubby C-terminal domain-like"/>
    <property type="match status" value="1"/>
</dbReference>
<evidence type="ECO:0000256" key="1">
    <source>
        <dbReference type="ARBA" id="ARBA00005437"/>
    </source>
</evidence>
<protein>
    <submittedName>
        <fullName evidence="2">Protein of uncharacterized function (DUF567)</fullName>
    </submittedName>
</protein>
<keyword evidence="3" id="KW-1185">Reference proteome</keyword>
<dbReference type="InterPro" id="IPR007612">
    <property type="entry name" value="LOR"/>
</dbReference>
<evidence type="ECO:0000313" key="3">
    <source>
        <dbReference type="Proteomes" id="UP000269544"/>
    </source>
</evidence>
<dbReference type="Proteomes" id="UP000269544">
    <property type="component" value="Chromosome"/>
</dbReference>
<evidence type="ECO:0000313" key="2">
    <source>
        <dbReference type="EMBL" id="VEJ34391.1"/>
    </source>
</evidence>
<dbReference type="KEGG" id="piv:NCTC13079_00128"/>
<reference evidence="2 3" key="1">
    <citation type="submission" date="2018-12" db="EMBL/GenBank/DDBJ databases">
        <authorList>
            <consortium name="Pathogen Informatics"/>
        </authorList>
    </citation>
    <scope>NUCLEOTIDE SEQUENCE [LARGE SCALE GENOMIC DNA]</scope>
    <source>
        <strain evidence="2 3">NCTC13079</strain>
    </source>
</reference>
<dbReference type="RefSeq" id="WP_164715160.1">
    <property type="nucleotide sequence ID" value="NZ_LR134523.1"/>
</dbReference>
<gene>
    <name evidence="2" type="ORF">NCTC13079_00128</name>
</gene>
<organism evidence="2 3">
    <name type="scientific">Aedoeadaptatus ivorii</name>
    <dbReference type="NCBI Taxonomy" id="54006"/>
    <lineage>
        <taxon>Bacteria</taxon>
        <taxon>Bacillati</taxon>
        <taxon>Bacillota</taxon>
        <taxon>Tissierellia</taxon>
        <taxon>Tissierellales</taxon>
        <taxon>Peptoniphilaceae</taxon>
        <taxon>Aedoeadaptatus</taxon>
    </lineage>
</organism>
<dbReference type="EMBL" id="LR134523">
    <property type="protein sequence ID" value="VEJ34391.1"/>
    <property type="molecule type" value="Genomic_DNA"/>
</dbReference>
<dbReference type="Gene3D" id="2.40.160.200">
    <property type="entry name" value="LURP1-related"/>
    <property type="match status" value="1"/>
</dbReference>
<comment type="similarity">
    <text evidence="1">Belongs to the LOR family.</text>
</comment>
<proteinExistence type="inferred from homology"/>
<dbReference type="AlphaFoldDB" id="A0A448UZI5"/>